<dbReference type="AlphaFoldDB" id="A0A2Z7BZQ1"/>
<dbReference type="EMBL" id="KV000552">
    <property type="protein sequence ID" value="KZV40113.1"/>
    <property type="molecule type" value="Genomic_DNA"/>
</dbReference>
<feature type="compositionally biased region" description="Basic residues" evidence="1">
    <location>
        <begin position="985"/>
        <end position="1000"/>
    </location>
</feature>
<protein>
    <recommendedName>
        <fullName evidence="4">Dystroglycan-like</fullName>
    </recommendedName>
</protein>
<feature type="region of interest" description="Disordered" evidence="1">
    <location>
        <begin position="310"/>
        <end position="332"/>
    </location>
</feature>
<accession>A0A2Z7BZQ1</accession>
<proteinExistence type="predicted"/>
<feature type="compositionally biased region" description="Polar residues" evidence="1">
    <location>
        <begin position="935"/>
        <end position="946"/>
    </location>
</feature>
<gene>
    <name evidence="2" type="ORF">F511_41079</name>
</gene>
<evidence type="ECO:0000313" key="2">
    <source>
        <dbReference type="EMBL" id="KZV40113.1"/>
    </source>
</evidence>
<name>A0A2Z7BZQ1_9LAMI</name>
<feature type="region of interest" description="Disordered" evidence="1">
    <location>
        <begin position="355"/>
        <end position="374"/>
    </location>
</feature>
<reference evidence="2 3" key="1">
    <citation type="journal article" date="2015" name="Proc. Natl. Acad. Sci. U.S.A.">
        <title>The resurrection genome of Boea hygrometrica: A blueprint for survival of dehydration.</title>
        <authorList>
            <person name="Xiao L."/>
            <person name="Yang G."/>
            <person name="Zhang L."/>
            <person name="Yang X."/>
            <person name="Zhao S."/>
            <person name="Ji Z."/>
            <person name="Zhou Q."/>
            <person name="Hu M."/>
            <person name="Wang Y."/>
            <person name="Chen M."/>
            <person name="Xu Y."/>
            <person name="Jin H."/>
            <person name="Xiao X."/>
            <person name="Hu G."/>
            <person name="Bao F."/>
            <person name="Hu Y."/>
            <person name="Wan P."/>
            <person name="Li L."/>
            <person name="Deng X."/>
            <person name="Kuang T."/>
            <person name="Xiang C."/>
            <person name="Zhu J.K."/>
            <person name="Oliver M.J."/>
            <person name="He Y."/>
        </authorList>
    </citation>
    <scope>NUCLEOTIDE SEQUENCE [LARGE SCALE GENOMIC DNA]</scope>
    <source>
        <strain evidence="3">cv. XS01</strain>
    </source>
</reference>
<evidence type="ECO:0000256" key="1">
    <source>
        <dbReference type="SAM" id="MobiDB-lite"/>
    </source>
</evidence>
<feature type="region of interest" description="Disordered" evidence="1">
    <location>
        <begin position="241"/>
        <end position="275"/>
    </location>
</feature>
<keyword evidence="3" id="KW-1185">Reference proteome</keyword>
<evidence type="ECO:0000313" key="3">
    <source>
        <dbReference type="Proteomes" id="UP000250235"/>
    </source>
</evidence>
<organism evidence="2 3">
    <name type="scientific">Dorcoceras hygrometricum</name>
    <dbReference type="NCBI Taxonomy" id="472368"/>
    <lineage>
        <taxon>Eukaryota</taxon>
        <taxon>Viridiplantae</taxon>
        <taxon>Streptophyta</taxon>
        <taxon>Embryophyta</taxon>
        <taxon>Tracheophyta</taxon>
        <taxon>Spermatophyta</taxon>
        <taxon>Magnoliopsida</taxon>
        <taxon>eudicotyledons</taxon>
        <taxon>Gunneridae</taxon>
        <taxon>Pentapetalae</taxon>
        <taxon>asterids</taxon>
        <taxon>lamiids</taxon>
        <taxon>Lamiales</taxon>
        <taxon>Gesneriaceae</taxon>
        <taxon>Didymocarpoideae</taxon>
        <taxon>Trichosporeae</taxon>
        <taxon>Loxocarpinae</taxon>
        <taxon>Dorcoceras</taxon>
    </lineage>
</organism>
<sequence length="1000" mass="111462">MAASFYSNSVHIDFESVLAMDEPGMVSMFQALVASGLQGFLGCPAVIYEEALVEFFANWTVRDGLVVSTVNGVVVEISEKLFAETFDLPVDGLTEISEMPKDKIFDARSIVSLTGEPVILSGSKSQMKMYYRLLCDIMAKSISVKAGSFSAITVEKFSLLTAVVCDIKMNWGSVLFGILKKMVTQGTKQAKGFAIQISLLLESVPNLELGEWSEFPSSKILTDKTIHRYIAVIDKSGAQEPADAPKVKKAPKKKVASRKRPADIPSDVPVVKKKRTSKKKSTLEIVVVAQEAIPTLSVPVSPAIEPMVEDQQADFSKEQPADELPTDKSAASTEERHWFDLSYEQLIAKWAAERPVTSPADTNDEIEDDKPVVDDPDTIINQVLQHLDCTSADKNVEPDEEAATMDVDTTGEDQQVQESVAQISNDDLLDDDEQQQLWMLTLLVKTSSLKKLATINIEEMYKKEEQVLSWGETESPQLAIQRKLYILLKYREVLVRKFLGSWKSNFVPGQGSSAIDLSVIELLSDLHLFILEELTKEARAHGLSWKKPCCSRVFEGEIRDRGAVIARSNTSTRSSCWIRTMLKVDGAWIVEPCADRWVKIPRQTLSCDVHRQRQYDDSLPPVHDFFKTLTKIWADICLEVVEFCASKRLLPVGSLQFCRSLSLVEPVFRVAPSQSPVFALRVSQFCSVFVDFSAFSWLPTADITDFLSSIALERTAFRGVQRSFSQSVVPSVQFSVDQRPSSPTSADNSSSLHFDVSDVDAAVSSLPSVSPDISAALADFQAILSEQVNESQSGISSRLHKIEQVLRDSLSDQAALFKNLSQEARQEGRTIADVQTLRFNEFRKHTLAQNASIFTGLADVRKEVQEVNAKVDILASRVTDVQKDVEATKEAISHQLFEFQSQAQENQNILHAQLSELVDYIRRGGADKKGESGSRGAQISASAERTPTFAQRVEMAQRHIVQTVLDADSNRESLERQAAAERDRERRRREARMLKRRRKD</sequence>
<feature type="region of interest" description="Disordered" evidence="1">
    <location>
        <begin position="964"/>
        <end position="1000"/>
    </location>
</feature>
<evidence type="ECO:0008006" key="4">
    <source>
        <dbReference type="Google" id="ProtNLM"/>
    </source>
</evidence>
<dbReference type="Proteomes" id="UP000250235">
    <property type="component" value="Unassembled WGS sequence"/>
</dbReference>
<feature type="compositionally biased region" description="Basic and acidic residues" evidence="1">
    <location>
        <begin position="968"/>
        <end position="984"/>
    </location>
</feature>
<feature type="region of interest" description="Disordered" evidence="1">
    <location>
        <begin position="925"/>
        <end position="946"/>
    </location>
</feature>
<feature type="compositionally biased region" description="Basic residues" evidence="1">
    <location>
        <begin position="247"/>
        <end position="259"/>
    </location>
</feature>